<dbReference type="PANTHER" id="PTHR10465">
    <property type="entry name" value="TRANSMEMBRANE GTPASE FZO1"/>
    <property type="match status" value="1"/>
</dbReference>
<evidence type="ECO:0000256" key="2">
    <source>
        <dbReference type="ARBA" id="ARBA00022741"/>
    </source>
</evidence>
<dbReference type="EMBL" id="PDOE01000001">
    <property type="protein sequence ID" value="RKL69287.1"/>
    <property type="molecule type" value="Genomic_DNA"/>
</dbReference>
<evidence type="ECO:0000256" key="4">
    <source>
        <dbReference type="ARBA" id="ARBA00023134"/>
    </source>
</evidence>
<evidence type="ECO:0000256" key="6">
    <source>
        <dbReference type="SAM" id="Coils"/>
    </source>
</evidence>
<dbReference type="GO" id="GO:0005525">
    <property type="term" value="F:GTP binding"/>
    <property type="evidence" value="ECO:0007669"/>
    <property type="project" value="UniProtKB-KW"/>
</dbReference>
<comment type="caution">
    <text evidence="8">The sequence shown here is derived from an EMBL/GenBank/DDBJ whole genome shotgun (WGS) entry which is preliminary data.</text>
</comment>
<evidence type="ECO:0000256" key="5">
    <source>
        <dbReference type="ARBA" id="ARBA00023136"/>
    </source>
</evidence>
<dbReference type="Proteomes" id="UP000281498">
    <property type="component" value="Unassembled WGS sequence"/>
</dbReference>
<dbReference type="InterPro" id="IPR045063">
    <property type="entry name" value="Dynamin_N"/>
</dbReference>
<evidence type="ECO:0000313" key="9">
    <source>
        <dbReference type="Proteomes" id="UP000281498"/>
    </source>
</evidence>
<organism evidence="8 9">
    <name type="scientific">Salipaludibacillus neizhouensis</name>
    <dbReference type="NCBI Taxonomy" id="885475"/>
    <lineage>
        <taxon>Bacteria</taxon>
        <taxon>Bacillati</taxon>
        <taxon>Bacillota</taxon>
        <taxon>Bacilli</taxon>
        <taxon>Bacillales</taxon>
        <taxon>Bacillaceae</taxon>
    </lineage>
</organism>
<sequence length="1198" mass="138144">MKNLKNETLSFSEVEFTTAETYRYQRLADKKQSTMFEVAFCGHFSAGKSTLLNKMLQADILPTSPIPTSANIVRIQKGDLALKVHSQDSDDDHVFEGEIPWDKVRQWGMDGKSLSGMTITAPLPFLGDHGCIVDTPGVDSTDDSHEAVTVEQLYSTDAIVYVMDYNHVQSETNLSFLRQLSLEKKPIYLVVNQIDKHDEREISLDAFRTSVTKVLKEWDITFIELFFTSMKKMDHPANQFTELEKKLKGLLFNSERLLDDSFKQLNHGFYQAIESRLLVEKQESLNEVYEKVEEDGFDSKDLDRQEELAQELVKLRDYDQVMRESYQKDMSSLFKNVTLFPYTTTELTKHWLGAMEPGFKMGFLFSKKKTEEEQDSRLMKLIDELEDKVKSQLLFHVQAYFQKVNHEELLNKQAFEKAYEDLSIVLEMDWFKNQINRGHKSSDYVYTFTKVITTKIVKHIQSQSAALLEVWIKERKAYVTKQKEQLVGKLLSLENLDDYKKELNLNKTLYDNQLKGIQILKPEKQTSRDFEKKLIDVSFLTYPSESVQQFKGIALPTDSIINEEEEEVLETHENSFSEKEAAVWLDKLHEGLLASQDSKILTSERNQLLERIKRYKDQTFIISLFGAFSAGKSSFANALLGERVMPVSPNPTTATVTTVLAPTNDNSHGTAVIALKSKRALSDEINSVSSTLDLSLTVDSIKTWKPDKKSFVTSWQKTNADYLSTIQTSLLEKKLPLGETLTVSNDELASYVADEQYACLIEQVHIYYDCNLTRQGIVLVDTPGVNSIHARHTNVAFKQLRQSDAIFYLTYYNHAFSKADHYFLQQMGKVNKSFGQDKLYFVINASDLAESIGELNGVKRHVQDQLKNNGIEQPRVYHLSSKEGMAQKEKKTIEETSFSRFEEAFYQQTILELKTLAIKMIEHQAEQFSEKLKDSISFMTSDRDVQIQKQTELKAIAAEEIERVQEQRFTVPTRDVLHELDQFTLYLRQRITYVLNDYYPMTINVSVLTGTSKKQLHQQLIGAIQEWRGHGEQFMKQEIEAISIRLENVIKRFVEAWLMEQKNNVSKRLPYFTMDGELKSVELKDNDQDISFTFDPLPYLTYLKSKKDFFENGKAKDLKEALVNDGTERAKEQISKAAEKFQESVNQSMESLEKQMQSRLTETIQEESQRLDALLDRQEKQSLEQELTMIDTLIKSSS</sequence>
<dbReference type="AlphaFoldDB" id="A0A3A9K9V5"/>
<gene>
    <name evidence="8" type="ORF">CR203_04470</name>
</gene>
<evidence type="ECO:0000313" key="8">
    <source>
        <dbReference type="EMBL" id="RKL69287.1"/>
    </source>
</evidence>
<dbReference type="InterPro" id="IPR027094">
    <property type="entry name" value="Mitofusin_fam"/>
</dbReference>
<proteinExistence type="predicted"/>
<feature type="domain" description="Dynamin N-terminal" evidence="7">
    <location>
        <begin position="622"/>
        <end position="844"/>
    </location>
</feature>
<dbReference type="RefSeq" id="WP_110936073.1">
    <property type="nucleotide sequence ID" value="NZ_KZ614146.1"/>
</dbReference>
<feature type="coiled-coil region" evidence="6">
    <location>
        <begin position="1157"/>
        <end position="1184"/>
    </location>
</feature>
<keyword evidence="3" id="KW-0378">Hydrolase</keyword>
<comment type="subcellular location">
    <subcellularLocation>
        <location evidence="1">Membrane</location>
    </subcellularLocation>
</comment>
<keyword evidence="5" id="KW-0472">Membrane</keyword>
<name>A0A3A9K9V5_9BACI</name>
<dbReference type="Pfam" id="PF00350">
    <property type="entry name" value="Dynamin_N"/>
    <property type="match status" value="2"/>
</dbReference>
<dbReference type="GO" id="GO:0016020">
    <property type="term" value="C:membrane"/>
    <property type="evidence" value="ECO:0007669"/>
    <property type="project" value="UniProtKB-SubCell"/>
</dbReference>
<dbReference type="OrthoDB" id="5477114at2"/>
<evidence type="ECO:0000256" key="3">
    <source>
        <dbReference type="ARBA" id="ARBA00022801"/>
    </source>
</evidence>
<feature type="domain" description="Dynamin N-terminal" evidence="7">
    <location>
        <begin position="38"/>
        <end position="194"/>
    </location>
</feature>
<accession>A0A3A9K9V5</accession>
<dbReference type="PANTHER" id="PTHR10465:SF0">
    <property type="entry name" value="SARCALUMENIN"/>
    <property type="match status" value="1"/>
</dbReference>
<keyword evidence="2" id="KW-0547">Nucleotide-binding</keyword>
<dbReference type="Gene3D" id="3.40.50.300">
    <property type="entry name" value="P-loop containing nucleotide triphosphate hydrolases"/>
    <property type="match status" value="2"/>
</dbReference>
<dbReference type="SUPFAM" id="SSF52540">
    <property type="entry name" value="P-loop containing nucleoside triphosphate hydrolases"/>
    <property type="match status" value="2"/>
</dbReference>
<dbReference type="InterPro" id="IPR027417">
    <property type="entry name" value="P-loop_NTPase"/>
</dbReference>
<dbReference type="GO" id="GO:0003924">
    <property type="term" value="F:GTPase activity"/>
    <property type="evidence" value="ECO:0007669"/>
    <property type="project" value="InterPro"/>
</dbReference>
<protein>
    <recommendedName>
        <fullName evidence="7">Dynamin N-terminal domain-containing protein</fullName>
    </recommendedName>
</protein>
<dbReference type="CDD" id="cd09912">
    <property type="entry name" value="DLP_2"/>
    <property type="match status" value="1"/>
</dbReference>
<keyword evidence="4" id="KW-0342">GTP-binding</keyword>
<keyword evidence="9" id="KW-1185">Reference proteome</keyword>
<reference evidence="8 9" key="1">
    <citation type="submission" date="2017-10" db="EMBL/GenBank/DDBJ databases">
        <title>Bacillus sp. nov., a halophilic bacterium isolated from a Keqin Lake.</title>
        <authorList>
            <person name="Wang H."/>
        </authorList>
    </citation>
    <scope>NUCLEOTIDE SEQUENCE [LARGE SCALE GENOMIC DNA]</scope>
    <source>
        <strain evidence="8 9">KCTC 13187</strain>
    </source>
</reference>
<evidence type="ECO:0000259" key="7">
    <source>
        <dbReference type="Pfam" id="PF00350"/>
    </source>
</evidence>
<feature type="coiled-coil region" evidence="6">
    <location>
        <begin position="562"/>
        <end position="618"/>
    </location>
</feature>
<evidence type="ECO:0000256" key="1">
    <source>
        <dbReference type="ARBA" id="ARBA00004370"/>
    </source>
</evidence>
<keyword evidence="6" id="KW-0175">Coiled coil</keyword>